<evidence type="ECO:0008006" key="4">
    <source>
        <dbReference type="Google" id="ProtNLM"/>
    </source>
</evidence>
<evidence type="ECO:0000256" key="1">
    <source>
        <dbReference type="SAM" id="MobiDB-lite"/>
    </source>
</evidence>
<feature type="region of interest" description="Disordered" evidence="1">
    <location>
        <begin position="1"/>
        <end position="20"/>
    </location>
</feature>
<evidence type="ECO:0000313" key="3">
    <source>
        <dbReference type="Proteomes" id="UP000199119"/>
    </source>
</evidence>
<keyword evidence="3" id="KW-1185">Reference proteome</keyword>
<dbReference type="STRING" id="1177982.SAMN04489711_106148"/>
<protein>
    <recommendedName>
        <fullName evidence="4">Nuclease-related domain-containing protein</fullName>
    </recommendedName>
</protein>
<dbReference type="EMBL" id="FONX01000006">
    <property type="protein sequence ID" value="SFE86381.1"/>
    <property type="molecule type" value="Genomic_DNA"/>
</dbReference>
<evidence type="ECO:0000313" key="2">
    <source>
        <dbReference type="EMBL" id="SFE86381.1"/>
    </source>
</evidence>
<name>A0A1I2E1G2_9BURK</name>
<reference evidence="3" key="1">
    <citation type="submission" date="2016-10" db="EMBL/GenBank/DDBJ databases">
        <authorList>
            <person name="Varghese N."/>
            <person name="Submissions S."/>
        </authorList>
    </citation>
    <scope>NUCLEOTIDE SEQUENCE [LARGE SCALE GENOMIC DNA]</scope>
    <source>
        <strain evidence="3">DSM 27981</strain>
    </source>
</reference>
<feature type="region of interest" description="Disordered" evidence="1">
    <location>
        <begin position="747"/>
        <end position="770"/>
    </location>
</feature>
<accession>A0A1I2E1G2</accession>
<dbReference type="SUPFAM" id="SSF52980">
    <property type="entry name" value="Restriction endonuclease-like"/>
    <property type="match status" value="1"/>
</dbReference>
<organism evidence="2 3">
    <name type="scientific">Paracidovorax wautersii</name>
    <dbReference type="NCBI Taxonomy" id="1177982"/>
    <lineage>
        <taxon>Bacteria</taxon>
        <taxon>Pseudomonadati</taxon>
        <taxon>Pseudomonadota</taxon>
        <taxon>Betaproteobacteria</taxon>
        <taxon>Burkholderiales</taxon>
        <taxon>Comamonadaceae</taxon>
        <taxon>Paracidovorax</taxon>
    </lineage>
</organism>
<gene>
    <name evidence="2" type="ORF">SAMN04489711_106148</name>
</gene>
<dbReference type="AlphaFoldDB" id="A0A1I2E1G2"/>
<proteinExistence type="predicted"/>
<dbReference type="Proteomes" id="UP000199119">
    <property type="component" value="Unassembled WGS sequence"/>
</dbReference>
<sequence>MEVPRANGAAAGDEGGRSGQARAEYTKEPLLDLAACIAELLKAPTLSAMAAAAQALPAPTATREEAKALYERLAGCIAANDRRDAVASTLALLRLDGSTWLARMRKDGLLRASRYGYDGGCLKKIVAAALELSATSPLPSEQVQYLQSVQALLALAGPARQIHRSIVDRLKARRGAALKTLLALVNSSFSINWLGSEQADESQPLRWSATELASAFSRLYMISRDGPGIGARTWTWTDDHAASAHEGVYSSLLVDALRLNELIDAEVLLDGLPYKAQATPAGVLVSAIDPEFERSVRLGYIQADQQLLIRAASSERHLGGEQPKLPSFQDALSAFFQAGLLEFVSLRTEPVERFVITLPSLAPLIEILNVDGPFLEEFPLLQGALIDTFQPPGSTDLRVSGQLSIMDLLKAQRLFNLIDTMFRKKLETVDDPVKRRVLGLRSTVMVAPRADLLRMLQVVMSPEKAQELISLLSLPTTNSAAGANVYIDLQYRPFVHSLDPKGDYIAIPPAIVAKSNLARSIMHASGIKGVTAAADDPMQVAVATALRQAGFLVRESFDFNISGRRETDIFCYRDGVLFVIECKNAYHPCSPHELRNSYDLVLKAEEQLDLRALWLAEPGNQARLFKALGWDATAPARVRTCVVTANRAFSGYRCGAHPVRQAHELINLLVRGYVGRGPGEPPRRFWRAEAFEVDDLLDYLDGKSVLQTQHAAMAPARRGIALKDRRLEFAQFVMNLEDMARLLEESFDAAQDPQAPQDGTEAPASATAAP</sequence>
<dbReference type="InterPro" id="IPR011335">
    <property type="entry name" value="Restrct_endonuc-II-like"/>
</dbReference>